<comment type="caution">
    <text evidence="1">The sequence shown here is derived from an EMBL/GenBank/DDBJ whole genome shotgun (WGS) entry which is preliminary data.</text>
</comment>
<evidence type="ECO:0000313" key="1">
    <source>
        <dbReference type="EMBL" id="MCW3807455.1"/>
    </source>
</evidence>
<dbReference type="AlphaFoldDB" id="A0AAE3SL20"/>
<accession>A0AAE3SL20</accession>
<proteinExistence type="predicted"/>
<keyword evidence="2" id="KW-1185">Reference proteome</keyword>
<evidence type="ECO:0000313" key="2">
    <source>
        <dbReference type="Proteomes" id="UP001207408"/>
    </source>
</evidence>
<reference evidence="1" key="1">
    <citation type="submission" date="2022-10" db="EMBL/GenBank/DDBJ databases">
        <authorList>
            <person name="Yu W.X."/>
        </authorList>
    </citation>
    <scope>NUCLEOTIDE SEQUENCE</scope>
    <source>
        <strain evidence="1">D04</strain>
    </source>
</reference>
<dbReference type="RefSeq" id="WP_301201865.1">
    <property type="nucleotide sequence ID" value="NZ_JAPDPI010000047.1"/>
</dbReference>
<organism evidence="1 2">
    <name type="scientific">Plebeiibacterium marinum</name>
    <dbReference type="NCBI Taxonomy" id="2992111"/>
    <lineage>
        <taxon>Bacteria</taxon>
        <taxon>Pseudomonadati</taxon>
        <taxon>Bacteroidota</taxon>
        <taxon>Bacteroidia</taxon>
        <taxon>Marinilabiliales</taxon>
        <taxon>Marinilabiliaceae</taxon>
        <taxon>Plebeiibacterium</taxon>
    </lineage>
</organism>
<sequence>MQFGSYQNVEFNLKTQKIMKVCMPILGESALKKELLAPDFYKAQHYNIIDIDTDQSSIYSLSDTSAIYLTMDEIKKLEIEAIITPNLRPMAAKILFENEIEVYKASASLVEENISLLKRGLLKDFTEAMIESKSSCSSDGCSSCSGC</sequence>
<name>A0AAE3SL20_9BACT</name>
<protein>
    <recommendedName>
        <fullName evidence="3">Dinitrogenase iron-molybdenum cofactor biosynthesis domain-containing protein</fullName>
    </recommendedName>
</protein>
<dbReference type="Gene3D" id="3.30.420.130">
    <property type="entry name" value="Dinitrogenase iron-molybdenum cofactor biosynthesis domain"/>
    <property type="match status" value="1"/>
</dbReference>
<gene>
    <name evidence="1" type="ORF">OM074_17620</name>
</gene>
<dbReference type="SUPFAM" id="SSF53146">
    <property type="entry name" value="Nitrogenase accessory factor-like"/>
    <property type="match status" value="1"/>
</dbReference>
<evidence type="ECO:0008006" key="3">
    <source>
        <dbReference type="Google" id="ProtNLM"/>
    </source>
</evidence>
<dbReference type="Proteomes" id="UP001207408">
    <property type="component" value="Unassembled WGS sequence"/>
</dbReference>
<dbReference type="InterPro" id="IPR036105">
    <property type="entry name" value="DiNase_FeMo-co_biosyn_sf"/>
</dbReference>
<dbReference type="EMBL" id="JAPDPI010000047">
    <property type="protein sequence ID" value="MCW3807455.1"/>
    <property type="molecule type" value="Genomic_DNA"/>
</dbReference>